<keyword evidence="4" id="KW-1185">Reference proteome</keyword>
<feature type="compositionally biased region" description="Polar residues" evidence="1">
    <location>
        <begin position="87"/>
        <end position="105"/>
    </location>
</feature>
<evidence type="ECO:0000313" key="3">
    <source>
        <dbReference type="EMBL" id="MDB1124702.1"/>
    </source>
</evidence>
<evidence type="ECO:0000313" key="4">
    <source>
        <dbReference type="Proteomes" id="UP001210678"/>
    </source>
</evidence>
<dbReference type="CDD" id="cd00093">
    <property type="entry name" value="HTH_XRE"/>
    <property type="match status" value="1"/>
</dbReference>
<dbReference type="PROSITE" id="PS50943">
    <property type="entry name" value="HTH_CROC1"/>
    <property type="match status" value="1"/>
</dbReference>
<dbReference type="InterPro" id="IPR001387">
    <property type="entry name" value="Cro/C1-type_HTH"/>
</dbReference>
<feature type="region of interest" description="Disordered" evidence="1">
    <location>
        <begin position="83"/>
        <end position="121"/>
    </location>
</feature>
<protein>
    <submittedName>
        <fullName evidence="3">Helix-turn-helix domain-containing protein</fullName>
    </submittedName>
</protein>
<comment type="caution">
    <text evidence="3">The sequence shown here is derived from an EMBL/GenBank/DDBJ whole genome shotgun (WGS) entry which is preliminary data.</text>
</comment>
<dbReference type="InterPro" id="IPR010982">
    <property type="entry name" value="Lambda_DNA-bd_dom_sf"/>
</dbReference>
<organism evidence="3 4">
    <name type="scientific">Vibrio algarum</name>
    <dbReference type="NCBI Taxonomy" id="3020714"/>
    <lineage>
        <taxon>Bacteria</taxon>
        <taxon>Pseudomonadati</taxon>
        <taxon>Pseudomonadota</taxon>
        <taxon>Gammaproteobacteria</taxon>
        <taxon>Vibrionales</taxon>
        <taxon>Vibrionaceae</taxon>
        <taxon>Vibrio</taxon>
    </lineage>
</organism>
<dbReference type="SMART" id="SM00530">
    <property type="entry name" value="HTH_XRE"/>
    <property type="match status" value="1"/>
</dbReference>
<gene>
    <name evidence="3" type="ORF">PGX00_14015</name>
</gene>
<accession>A0ABT4YT23</accession>
<dbReference type="Gene3D" id="1.10.260.40">
    <property type="entry name" value="lambda repressor-like DNA-binding domains"/>
    <property type="match status" value="1"/>
</dbReference>
<name>A0ABT4YT23_9VIBR</name>
<proteinExistence type="predicted"/>
<dbReference type="Proteomes" id="UP001210678">
    <property type="component" value="Unassembled WGS sequence"/>
</dbReference>
<reference evidence="3 4" key="1">
    <citation type="submission" date="2023-01" db="EMBL/GenBank/DDBJ databases">
        <title>Vibrio sp. KJ40-1 sp.nov, isolated from marine algae.</title>
        <authorList>
            <person name="Butt M."/>
            <person name="Kim J.M.J."/>
            <person name="Jeon C.O.C."/>
        </authorList>
    </citation>
    <scope>NUCLEOTIDE SEQUENCE [LARGE SCALE GENOMIC DNA]</scope>
    <source>
        <strain evidence="3 4">KJ40-1</strain>
    </source>
</reference>
<dbReference type="RefSeq" id="WP_272137468.1">
    <property type="nucleotide sequence ID" value="NZ_JAQLOI010000001.1"/>
</dbReference>
<evidence type="ECO:0000256" key="1">
    <source>
        <dbReference type="SAM" id="MobiDB-lite"/>
    </source>
</evidence>
<feature type="domain" description="HTH cro/C1-type" evidence="2">
    <location>
        <begin position="24"/>
        <end position="81"/>
    </location>
</feature>
<sequence>MESGTTDGLFGGIVKSLEEIALLLTEQRRKLGIEQKDMYMRIGMKQQQYQRIEAGSDVKLSTLLRVLEGLDLEFSITPKEIKARSTPLESASRGQSEAPKSNQLQDDVDDLGFWFGSEDSS</sequence>
<dbReference type="SUPFAM" id="SSF47413">
    <property type="entry name" value="lambda repressor-like DNA-binding domains"/>
    <property type="match status" value="1"/>
</dbReference>
<dbReference type="EMBL" id="JAQLOI010000001">
    <property type="protein sequence ID" value="MDB1124702.1"/>
    <property type="molecule type" value="Genomic_DNA"/>
</dbReference>
<evidence type="ECO:0000259" key="2">
    <source>
        <dbReference type="PROSITE" id="PS50943"/>
    </source>
</evidence>
<dbReference type="Pfam" id="PF01381">
    <property type="entry name" value="HTH_3"/>
    <property type="match status" value="1"/>
</dbReference>